<dbReference type="EMBL" id="CAUYUJ010003118">
    <property type="protein sequence ID" value="CAK0803982.1"/>
    <property type="molecule type" value="Genomic_DNA"/>
</dbReference>
<dbReference type="Proteomes" id="UP001189429">
    <property type="component" value="Unassembled WGS sequence"/>
</dbReference>
<evidence type="ECO:0008006" key="3">
    <source>
        <dbReference type="Google" id="ProtNLM"/>
    </source>
</evidence>
<protein>
    <recommendedName>
        <fullName evidence="3">EGF-like domain-containing protein</fullName>
    </recommendedName>
</protein>
<sequence length="404" mass="46114">MHTTPPRHTLLQRLGTRDDVGAGNSGMHYIFCSCPYMYNGVRCRWQASLHEFCALHFTCHYAVAEPALAKVAETNVRDFKKAWKSMVLNSCRSLRHVNGCRGIQFVLVHGEGKGCELERQEIIPLIQEVNKLKEEWRDHDGWAYGLTVKYVQPKQLSDIVLAKNAPDAIAHCSDWSAFTFEASGASFVHMNKIPHSAYKAGVEFDSELEAQTVGTDDTKCIGYRRDSNGKFYLLVDGDGEWDGFGKFSVWYKEVESIPQSAYKECACFDSEQEVRHACMRDVRCIGYRRDSNGKYYLLVDGEGRWDGFAKMTVWYKEVVCIPRSAYKEGVWFENEQDVQHACMRDGKSIGYRQDSNGTYYLLVRGLGNWDGVLKVLSKRPPVALNAFTYLESSRCWLLSKSKNR</sequence>
<dbReference type="PROSITE" id="PS51257">
    <property type="entry name" value="PROKAR_LIPOPROTEIN"/>
    <property type="match status" value="1"/>
</dbReference>
<reference evidence="1" key="1">
    <citation type="submission" date="2023-10" db="EMBL/GenBank/DDBJ databases">
        <authorList>
            <person name="Chen Y."/>
            <person name="Shah S."/>
            <person name="Dougan E. K."/>
            <person name="Thang M."/>
            <person name="Chan C."/>
        </authorList>
    </citation>
    <scope>NUCLEOTIDE SEQUENCE [LARGE SCALE GENOMIC DNA]</scope>
</reference>
<accession>A0ABN9QDI6</accession>
<proteinExistence type="predicted"/>
<evidence type="ECO:0000313" key="1">
    <source>
        <dbReference type="EMBL" id="CAK0803982.1"/>
    </source>
</evidence>
<name>A0ABN9QDI6_9DINO</name>
<keyword evidence="2" id="KW-1185">Reference proteome</keyword>
<organism evidence="1 2">
    <name type="scientific">Prorocentrum cordatum</name>
    <dbReference type="NCBI Taxonomy" id="2364126"/>
    <lineage>
        <taxon>Eukaryota</taxon>
        <taxon>Sar</taxon>
        <taxon>Alveolata</taxon>
        <taxon>Dinophyceae</taxon>
        <taxon>Prorocentrales</taxon>
        <taxon>Prorocentraceae</taxon>
        <taxon>Prorocentrum</taxon>
    </lineage>
</organism>
<evidence type="ECO:0000313" key="2">
    <source>
        <dbReference type="Proteomes" id="UP001189429"/>
    </source>
</evidence>
<comment type="caution">
    <text evidence="1">The sequence shown here is derived from an EMBL/GenBank/DDBJ whole genome shotgun (WGS) entry which is preliminary data.</text>
</comment>
<gene>
    <name evidence="1" type="ORF">PCOR1329_LOCUS10930</name>
</gene>